<feature type="signal peptide" evidence="1">
    <location>
        <begin position="1"/>
        <end position="15"/>
    </location>
</feature>
<dbReference type="AlphaFoldDB" id="A0AAD6XWX6"/>
<protein>
    <recommendedName>
        <fullName evidence="4">Secreted protein</fullName>
    </recommendedName>
</protein>
<reference evidence="2" key="1">
    <citation type="submission" date="2023-03" db="EMBL/GenBank/DDBJ databases">
        <title>Massive genome expansion in bonnet fungi (Mycena s.s.) driven by repeated elements and novel gene families across ecological guilds.</title>
        <authorList>
            <consortium name="Lawrence Berkeley National Laboratory"/>
            <person name="Harder C.B."/>
            <person name="Miyauchi S."/>
            <person name="Viragh M."/>
            <person name="Kuo A."/>
            <person name="Thoen E."/>
            <person name="Andreopoulos B."/>
            <person name="Lu D."/>
            <person name="Skrede I."/>
            <person name="Drula E."/>
            <person name="Henrissat B."/>
            <person name="Morin E."/>
            <person name="Kohler A."/>
            <person name="Barry K."/>
            <person name="LaButti K."/>
            <person name="Morin E."/>
            <person name="Salamov A."/>
            <person name="Lipzen A."/>
            <person name="Mereny Z."/>
            <person name="Hegedus B."/>
            <person name="Baldrian P."/>
            <person name="Stursova M."/>
            <person name="Weitz H."/>
            <person name="Taylor A."/>
            <person name="Grigoriev I.V."/>
            <person name="Nagy L.G."/>
            <person name="Martin F."/>
            <person name="Kauserud H."/>
        </authorList>
    </citation>
    <scope>NUCLEOTIDE SEQUENCE</scope>
    <source>
        <strain evidence="2">CBHHK173m</strain>
    </source>
</reference>
<sequence>MYVLSSFTSSTLTLCCLLIYFGSHVPRDQVTRPVLASCSVLSCNTCSSPNLTSHLCTSHAALGYTLTDLRAVVRVRLKTGVLRP</sequence>
<feature type="chain" id="PRO_5042289643" description="Secreted protein" evidence="1">
    <location>
        <begin position="16"/>
        <end position="84"/>
    </location>
</feature>
<keyword evidence="1" id="KW-0732">Signal</keyword>
<proteinExistence type="predicted"/>
<gene>
    <name evidence="2" type="ORF">B0H15DRAFT_821234</name>
</gene>
<organism evidence="2 3">
    <name type="scientific">Mycena belliarum</name>
    <dbReference type="NCBI Taxonomy" id="1033014"/>
    <lineage>
        <taxon>Eukaryota</taxon>
        <taxon>Fungi</taxon>
        <taxon>Dikarya</taxon>
        <taxon>Basidiomycota</taxon>
        <taxon>Agaricomycotina</taxon>
        <taxon>Agaricomycetes</taxon>
        <taxon>Agaricomycetidae</taxon>
        <taxon>Agaricales</taxon>
        <taxon>Marasmiineae</taxon>
        <taxon>Mycenaceae</taxon>
        <taxon>Mycena</taxon>
    </lineage>
</organism>
<keyword evidence="3" id="KW-1185">Reference proteome</keyword>
<dbReference type="Proteomes" id="UP001222325">
    <property type="component" value="Unassembled WGS sequence"/>
</dbReference>
<name>A0AAD6XWX6_9AGAR</name>
<comment type="caution">
    <text evidence="2">The sequence shown here is derived from an EMBL/GenBank/DDBJ whole genome shotgun (WGS) entry which is preliminary data.</text>
</comment>
<dbReference type="EMBL" id="JARJCN010000008">
    <property type="protein sequence ID" value="KAJ7098569.1"/>
    <property type="molecule type" value="Genomic_DNA"/>
</dbReference>
<evidence type="ECO:0000313" key="2">
    <source>
        <dbReference type="EMBL" id="KAJ7098569.1"/>
    </source>
</evidence>
<evidence type="ECO:0008006" key="4">
    <source>
        <dbReference type="Google" id="ProtNLM"/>
    </source>
</evidence>
<evidence type="ECO:0000256" key="1">
    <source>
        <dbReference type="SAM" id="SignalP"/>
    </source>
</evidence>
<accession>A0AAD6XWX6</accession>
<evidence type="ECO:0000313" key="3">
    <source>
        <dbReference type="Proteomes" id="UP001222325"/>
    </source>
</evidence>